<proteinExistence type="predicted"/>
<name>A0ABW1SBM4_9PROT</name>
<feature type="region of interest" description="Disordered" evidence="1">
    <location>
        <begin position="1"/>
        <end position="57"/>
    </location>
</feature>
<dbReference type="RefSeq" id="WP_377379068.1">
    <property type="nucleotide sequence ID" value="NZ_JBHSSW010000012.1"/>
</dbReference>
<gene>
    <name evidence="3" type="ORF">ACFQDM_11270</name>
</gene>
<dbReference type="InterPro" id="IPR036269">
    <property type="entry name" value="Rho_N_sf"/>
</dbReference>
<accession>A0ABW1SBM4</accession>
<dbReference type="Proteomes" id="UP001596303">
    <property type="component" value="Unassembled WGS sequence"/>
</dbReference>
<dbReference type="EMBL" id="JBHSSW010000012">
    <property type="protein sequence ID" value="MFC6198666.1"/>
    <property type="molecule type" value="Genomic_DNA"/>
</dbReference>
<dbReference type="Pfam" id="PF23855">
    <property type="entry name" value="DUF7218"/>
    <property type="match status" value="1"/>
</dbReference>
<dbReference type="Pfam" id="PF07498">
    <property type="entry name" value="Rho_N"/>
    <property type="match status" value="1"/>
</dbReference>
<keyword evidence="4" id="KW-1185">Reference proteome</keyword>
<feature type="domain" description="Rho termination factor-like N-terminal" evidence="2">
    <location>
        <begin position="58"/>
        <end position="84"/>
    </location>
</feature>
<evidence type="ECO:0000313" key="3">
    <source>
        <dbReference type="EMBL" id="MFC6198666.1"/>
    </source>
</evidence>
<evidence type="ECO:0000313" key="4">
    <source>
        <dbReference type="Proteomes" id="UP001596303"/>
    </source>
</evidence>
<protein>
    <submittedName>
        <fullName evidence="3">Rho termination factor N-terminal domain-containing protein</fullName>
    </submittedName>
</protein>
<evidence type="ECO:0000256" key="1">
    <source>
        <dbReference type="SAM" id="MobiDB-lite"/>
    </source>
</evidence>
<sequence length="87" mass="9764">MAKDHGPSIKDDETYQALRDDGASKEKAARIANAQASKEQNPSRKGGKAPPYEDWTKDELYERAQELDIEGRSDMTKDELIKALRQG</sequence>
<feature type="compositionally biased region" description="Basic and acidic residues" evidence="1">
    <location>
        <begin position="1"/>
        <end position="29"/>
    </location>
</feature>
<dbReference type="SUPFAM" id="SSF68912">
    <property type="entry name" value="Rho N-terminal domain-like"/>
    <property type="match status" value="1"/>
</dbReference>
<reference evidence="4" key="1">
    <citation type="journal article" date="2019" name="Int. J. Syst. Evol. Microbiol.">
        <title>The Global Catalogue of Microorganisms (GCM) 10K type strain sequencing project: providing services to taxonomists for standard genome sequencing and annotation.</title>
        <authorList>
            <consortium name="The Broad Institute Genomics Platform"/>
            <consortium name="The Broad Institute Genome Sequencing Center for Infectious Disease"/>
            <person name="Wu L."/>
            <person name="Ma J."/>
        </authorList>
    </citation>
    <scope>NUCLEOTIDE SEQUENCE [LARGE SCALE GENOMIC DNA]</scope>
    <source>
        <strain evidence="4">CGMCC-1.15741</strain>
    </source>
</reference>
<dbReference type="InterPro" id="IPR011112">
    <property type="entry name" value="Rho-like_N"/>
</dbReference>
<dbReference type="InterPro" id="IPR055642">
    <property type="entry name" value="DUF7218"/>
</dbReference>
<organism evidence="3 4">
    <name type="scientific">Ponticaulis profundi</name>
    <dbReference type="NCBI Taxonomy" id="2665222"/>
    <lineage>
        <taxon>Bacteria</taxon>
        <taxon>Pseudomonadati</taxon>
        <taxon>Pseudomonadota</taxon>
        <taxon>Alphaproteobacteria</taxon>
        <taxon>Hyphomonadales</taxon>
        <taxon>Hyphomonadaceae</taxon>
        <taxon>Ponticaulis</taxon>
    </lineage>
</organism>
<evidence type="ECO:0000259" key="2">
    <source>
        <dbReference type="Pfam" id="PF07498"/>
    </source>
</evidence>
<comment type="caution">
    <text evidence="3">The sequence shown here is derived from an EMBL/GenBank/DDBJ whole genome shotgun (WGS) entry which is preliminary data.</text>
</comment>